<evidence type="ECO:0000256" key="1">
    <source>
        <dbReference type="SAM" id="Coils"/>
    </source>
</evidence>
<evidence type="ECO:0000313" key="4">
    <source>
        <dbReference type="Proteomes" id="UP000001542"/>
    </source>
</evidence>
<protein>
    <submittedName>
        <fullName evidence="3">Uncharacterized protein</fullName>
    </submittedName>
</protein>
<dbReference type="AlphaFoldDB" id="A2DIW0"/>
<accession>A2DIW0</accession>
<dbReference type="OrthoDB" id="10253625at2759"/>
<dbReference type="RefSeq" id="XP_001580709.1">
    <property type="nucleotide sequence ID" value="XM_001580659.1"/>
</dbReference>
<dbReference type="SMR" id="A2DIW0"/>
<organism evidence="3 4">
    <name type="scientific">Trichomonas vaginalis (strain ATCC PRA-98 / G3)</name>
    <dbReference type="NCBI Taxonomy" id="412133"/>
    <lineage>
        <taxon>Eukaryota</taxon>
        <taxon>Metamonada</taxon>
        <taxon>Parabasalia</taxon>
        <taxon>Trichomonadida</taxon>
        <taxon>Trichomonadidae</taxon>
        <taxon>Trichomonas</taxon>
    </lineage>
</organism>
<dbReference type="EMBL" id="DS113205">
    <property type="protein sequence ID" value="EAY19723.1"/>
    <property type="molecule type" value="Genomic_DNA"/>
</dbReference>
<evidence type="ECO:0000256" key="2">
    <source>
        <dbReference type="SAM" id="MobiDB-lite"/>
    </source>
</evidence>
<feature type="region of interest" description="Disordered" evidence="2">
    <location>
        <begin position="56"/>
        <end position="103"/>
    </location>
</feature>
<dbReference type="InParanoid" id="A2DIW0"/>
<feature type="coiled-coil region" evidence="1">
    <location>
        <begin position="138"/>
        <end position="215"/>
    </location>
</feature>
<gene>
    <name evidence="3" type="ORF">TVAG_433190</name>
</gene>
<reference evidence="3" key="1">
    <citation type="submission" date="2006-10" db="EMBL/GenBank/DDBJ databases">
        <authorList>
            <person name="Amadeo P."/>
            <person name="Zhao Q."/>
            <person name="Wortman J."/>
            <person name="Fraser-Liggett C."/>
            <person name="Carlton J."/>
        </authorList>
    </citation>
    <scope>NUCLEOTIDE SEQUENCE</scope>
    <source>
        <strain evidence="3">G3</strain>
    </source>
</reference>
<name>A2DIW0_TRIV3</name>
<feature type="compositionally biased region" description="Polar residues" evidence="2">
    <location>
        <begin position="81"/>
        <end position="103"/>
    </location>
</feature>
<dbReference type="Proteomes" id="UP000001542">
    <property type="component" value="Unassembled WGS sequence"/>
</dbReference>
<proteinExistence type="predicted"/>
<reference evidence="3" key="2">
    <citation type="journal article" date="2007" name="Science">
        <title>Draft genome sequence of the sexually transmitted pathogen Trichomonas vaginalis.</title>
        <authorList>
            <person name="Carlton J.M."/>
            <person name="Hirt R.P."/>
            <person name="Silva J.C."/>
            <person name="Delcher A.L."/>
            <person name="Schatz M."/>
            <person name="Zhao Q."/>
            <person name="Wortman J.R."/>
            <person name="Bidwell S.L."/>
            <person name="Alsmark U.C.M."/>
            <person name="Besteiro S."/>
            <person name="Sicheritz-Ponten T."/>
            <person name="Noel C.J."/>
            <person name="Dacks J.B."/>
            <person name="Foster P.G."/>
            <person name="Simillion C."/>
            <person name="Van de Peer Y."/>
            <person name="Miranda-Saavedra D."/>
            <person name="Barton G.J."/>
            <person name="Westrop G.D."/>
            <person name="Mueller S."/>
            <person name="Dessi D."/>
            <person name="Fiori P.L."/>
            <person name="Ren Q."/>
            <person name="Paulsen I."/>
            <person name="Zhang H."/>
            <person name="Bastida-Corcuera F.D."/>
            <person name="Simoes-Barbosa A."/>
            <person name="Brown M.T."/>
            <person name="Hayes R.D."/>
            <person name="Mukherjee M."/>
            <person name="Okumura C.Y."/>
            <person name="Schneider R."/>
            <person name="Smith A.J."/>
            <person name="Vanacova S."/>
            <person name="Villalvazo M."/>
            <person name="Haas B.J."/>
            <person name="Pertea M."/>
            <person name="Feldblyum T.V."/>
            <person name="Utterback T.R."/>
            <person name="Shu C.L."/>
            <person name="Osoegawa K."/>
            <person name="de Jong P.J."/>
            <person name="Hrdy I."/>
            <person name="Horvathova L."/>
            <person name="Zubacova Z."/>
            <person name="Dolezal P."/>
            <person name="Malik S.B."/>
            <person name="Logsdon J.M. Jr."/>
            <person name="Henze K."/>
            <person name="Gupta A."/>
            <person name="Wang C.C."/>
            <person name="Dunne R.L."/>
            <person name="Upcroft J.A."/>
            <person name="Upcroft P."/>
            <person name="White O."/>
            <person name="Salzberg S.L."/>
            <person name="Tang P."/>
            <person name="Chiu C.-H."/>
            <person name="Lee Y.-S."/>
            <person name="Embley T.M."/>
            <person name="Coombs G.H."/>
            <person name="Mottram J.C."/>
            <person name="Tachezy J."/>
            <person name="Fraser-Liggett C.M."/>
            <person name="Johnson P.J."/>
        </authorList>
    </citation>
    <scope>NUCLEOTIDE SEQUENCE [LARGE SCALE GENOMIC DNA]</scope>
    <source>
        <strain evidence="3">G3</strain>
    </source>
</reference>
<keyword evidence="1" id="KW-0175">Coiled coil</keyword>
<sequence>MHRVLSARSQMQVRKVNDRGEIVTTNIEDELNKLPFSARTTKRSLTKLDMNKVESTTNDIDARRMPFSARPTKLTSDKSRPSSNLTKRNNIPTPNSSRAPSTISIDQDSDILQLMKEGNRCCSANQKNDIIIKLGNYLIDARKELAHTKEELTKLQQTINAQQNEIDSQKQITLNATMTTDRISKLRHLASVKSNEDLINEIKKIEEDSKKYLHLSEPWLLQEVCNKSEDEQFQCLINLKFRRLEDLIYGLRRQLLNDQDVIALFPLINQKFGSVRNLLSKYNEAIDSIQRYKVREFRLSESELMKRRPLSEMDNQALYTLIIALQNELGETKQFARDLMRSTTGSRAPENFVELSENPNYDEISSKLNNLEGLYGKLQERCASLEKDNEFLKSTVNLESDVLKEGIFKINEKMGAKITDCIDRMTNYQREISKLQNTIEMQQQLIAQFQKEKEVTLRKMVNATSIVNGMKIKMDQSELKAKNAERKLKGVRAIARTVMEIAMPMKTEFDKSFGTLEDSYIAKYMQQDAAALIIQNAWRRRKNSRAEKAFLKESWHDKSVKLSLPMFAIDTLIGTLPPIKYRQVVALLHSYQTNVVENAQAVIDLSVGQFKKIRARAEDACERVLCKPRHFMWTQTENNRADMEVQTDRIIPQRTKK</sequence>
<keyword evidence="4" id="KW-1185">Reference proteome</keyword>
<feature type="coiled-coil region" evidence="1">
    <location>
        <begin position="361"/>
        <end position="494"/>
    </location>
</feature>
<evidence type="ECO:0000313" key="3">
    <source>
        <dbReference type="EMBL" id="EAY19723.1"/>
    </source>
</evidence>
<dbReference type="VEuPathDB" id="TrichDB:TVAGG3_0561900"/>
<dbReference type="KEGG" id="tva:5465252"/>
<dbReference type="VEuPathDB" id="TrichDB:TVAG_433190"/>